<feature type="binding site" evidence="9">
    <location>
        <position position="295"/>
    </location>
    <ligand>
        <name>K(+)</name>
        <dbReference type="ChEBI" id="CHEBI:29103"/>
    </ligand>
</feature>
<evidence type="ECO:0000256" key="1">
    <source>
        <dbReference type="ARBA" id="ARBA00022679"/>
    </source>
</evidence>
<feature type="binding site" evidence="9">
    <location>
        <position position="152"/>
    </location>
    <ligand>
        <name>substrate</name>
    </ligand>
</feature>
<feature type="binding site" evidence="9">
    <location>
        <position position="197"/>
    </location>
    <ligand>
        <name>ATP</name>
        <dbReference type="ChEBI" id="CHEBI:30616"/>
    </ligand>
</feature>
<dbReference type="GO" id="GO:0046872">
    <property type="term" value="F:metal ion binding"/>
    <property type="evidence" value="ECO:0007669"/>
    <property type="project" value="UniProtKB-KW"/>
</dbReference>
<sequence length="317" mass="32372">MSLANSLHTLATTPGKVAVVGSLNADLTVQTRNFPRPGETVKGSDLAILPGGKSANQAVQAGLLGAKVAMIGAVGTDANGQLLLDSLTRAGVDTRAVRRLEGATGTAVITVNAQGENTIVVSPGANGTVTAASVAEHADLIEDANALGICLEVGMDAVVAAAQIARRAHTRVFFNNSPFQPDLPAELIENIDVLIVNEHELCDMLGHYRLDFTNWEQASTHLASLGVQESVVTLGGDGSLVLSGGTATRIAPYKVQAIDTTGAGDSFFATLLATTAAGLDIAEGAKVASAVSAQSTCTLGAQPSYANVKEIAEVFTN</sequence>
<dbReference type="InterPro" id="IPR029056">
    <property type="entry name" value="Ribokinase-like"/>
</dbReference>
<dbReference type="UniPathway" id="UPA00916">
    <property type="reaction ID" value="UER00889"/>
</dbReference>
<gene>
    <name evidence="9" type="primary">rbsK</name>
    <name evidence="11" type="ORF">CYJ19_06280</name>
</gene>
<feature type="binding site" evidence="9">
    <location>
        <begin position="24"/>
        <end position="26"/>
    </location>
    <ligand>
        <name>substrate</name>
    </ligand>
</feature>
<evidence type="ECO:0000259" key="10">
    <source>
        <dbReference type="Pfam" id="PF00294"/>
    </source>
</evidence>
<feature type="binding site" evidence="9">
    <location>
        <position position="261"/>
    </location>
    <ligand>
        <name>K(+)</name>
        <dbReference type="ChEBI" id="CHEBI:29103"/>
    </ligand>
</feature>
<evidence type="ECO:0000256" key="4">
    <source>
        <dbReference type="ARBA" id="ARBA00022777"/>
    </source>
</evidence>
<feature type="binding site" evidence="9">
    <location>
        <begin position="264"/>
        <end position="265"/>
    </location>
    <ligand>
        <name>ATP</name>
        <dbReference type="ChEBI" id="CHEBI:30616"/>
    </ligand>
</feature>
<dbReference type="SUPFAM" id="SSF53613">
    <property type="entry name" value="Ribokinase-like"/>
    <property type="match status" value="1"/>
</dbReference>
<comment type="pathway">
    <text evidence="9">Carbohydrate metabolism; D-ribose degradation; D-ribose 5-phosphate from beta-D-ribopyranose: step 2/2.</text>
</comment>
<dbReference type="InterPro" id="IPR002139">
    <property type="entry name" value="Ribo/fructo_kinase"/>
</dbReference>
<dbReference type="PANTHER" id="PTHR10584">
    <property type="entry name" value="SUGAR KINASE"/>
    <property type="match status" value="1"/>
</dbReference>
<feature type="binding site" evidence="9">
    <location>
        <begin position="52"/>
        <end position="56"/>
    </location>
    <ligand>
        <name>substrate</name>
    </ligand>
</feature>
<organism evidence="11 12">
    <name type="scientific">Winkia neuii</name>
    <dbReference type="NCBI Taxonomy" id="33007"/>
    <lineage>
        <taxon>Bacteria</taxon>
        <taxon>Bacillati</taxon>
        <taxon>Actinomycetota</taxon>
        <taxon>Actinomycetes</taxon>
        <taxon>Actinomycetales</taxon>
        <taxon>Actinomycetaceae</taxon>
        <taxon>Winkia</taxon>
    </lineage>
</organism>
<keyword evidence="3 9" id="KW-0547">Nucleotide-binding</keyword>
<comment type="subunit">
    <text evidence="9">Homodimer.</text>
</comment>
<dbReference type="GO" id="GO:0005524">
    <property type="term" value="F:ATP binding"/>
    <property type="evidence" value="ECO:0007669"/>
    <property type="project" value="UniProtKB-UniRule"/>
</dbReference>
<dbReference type="EC" id="2.7.1.15" evidence="9"/>
<comment type="catalytic activity">
    <reaction evidence="9">
        <text>D-ribose + ATP = D-ribose 5-phosphate + ADP + H(+)</text>
        <dbReference type="Rhea" id="RHEA:13697"/>
        <dbReference type="ChEBI" id="CHEBI:15378"/>
        <dbReference type="ChEBI" id="CHEBI:30616"/>
        <dbReference type="ChEBI" id="CHEBI:47013"/>
        <dbReference type="ChEBI" id="CHEBI:78346"/>
        <dbReference type="ChEBI" id="CHEBI:456216"/>
        <dbReference type="EC" id="2.7.1.15"/>
    </reaction>
</comment>
<dbReference type="RefSeq" id="WP_024332287.1">
    <property type="nucleotide sequence ID" value="NZ_JASOXK010000013.1"/>
</dbReference>
<dbReference type="Proteomes" id="UP000235122">
    <property type="component" value="Unassembled WGS sequence"/>
</dbReference>
<comment type="caution">
    <text evidence="11">The sequence shown here is derived from an EMBL/GenBank/DDBJ whole genome shotgun (WGS) entry which is preliminary data.</text>
</comment>
<comment type="cofactor">
    <cofactor evidence="9">
        <name>Mg(2+)</name>
        <dbReference type="ChEBI" id="CHEBI:18420"/>
    </cofactor>
    <text evidence="9">Requires a divalent cation, most likely magnesium in vivo, as an electrophilic catalyst to aid phosphoryl group transfer. It is the chelate of the metal and the nucleotide that is the actual substrate.</text>
</comment>
<keyword evidence="6 9" id="KW-0460">Magnesium</keyword>
<keyword evidence="7 9" id="KW-0630">Potassium</keyword>
<keyword evidence="2 9" id="KW-0479">Metal-binding</keyword>
<dbReference type="CDD" id="cd01174">
    <property type="entry name" value="ribokinase"/>
    <property type="match status" value="1"/>
</dbReference>
<keyword evidence="5 9" id="KW-0067">ATP-binding</keyword>
<evidence type="ECO:0000256" key="2">
    <source>
        <dbReference type="ARBA" id="ARBA00022723"/>
    </source>
</evidence>
<feature type="binding site" evidence="9">
    <location>
        <position position="300"/>
    </location>
    <ligand>
        <name>K(+)</name>
        <dbReference type="ChEBI" id="CHEBI:29103"/>
    </ligand>
</feature>
<dbReference type="GO" id="GO:0004747">
    <property type="term" value="F:ribokinase activity"/>
    <property type="evidence" value="ECO:0007669"/>
    <property type="project" value="UniProtKB-UniRule"/>
</dbReference>
<evidence type="ECO:0000313" key="11">
    <source>
        <dbReference type="EMBL" id="PKY72443.1"/>
    </source>
</evidence>
<dbReference type="InterPro" id="IPR011877">
    <property type="entry name" value="Ribokinase"/>
</dbReference>
<feature type="binding site" evidence="9">
    <location>
        <begin position="233"/>
        <end position="238"/>
    </location>
    <ligand>
        <name>ATP</name>
        <dbReference type="ChEBI" id="CHEBI:30616"/>
    </ligand>
</feature>
<evidence type="ECO:0000256" key="7">
    <source>
        <dbReference type="ARBA" id="ARBA00022958"/>
    </source>
</evidence>
<keyword evidence="4 9" id="KW-0418">Kinase</keyword>
<dbReference type="GeneID" id="35866371"/>
<protein>
    <recommendedName>
        <fullName evidence="9">Ribokinase</fullName>
        <shortName evidence="9">RK</shortName>
        <ecNumber evidence="9">2.7.1.15</ecNumber>
    </recommendedName>
</protein>
<keyword evidence="1 9" id="KW-0808">Transferase</keyword>
<comment type="function">
    <text evidence="9">Catalyzes the phosphorylation of ribose at O-5 in a reaction requiring ATP and magnesium. The resulting D-ribose-5-phosphate can then be used either for sythesis of nucleotides, histidine, and tryptophan, or as a component of the pentose phosphate pathway.</text>
</comment>
<evidence type="ECO:0000256" key="5">
    <source>
        <dbReference type="ARBA" id="ARBA00022840"/>
    </source>
</evidence>
<dbReference type="Pfam" id="PF00294">
    <property type="entry name" value="PfkB"/>
    <property type="match status" value="1"/>
</dbReference>
<feature type="binding site" evidence="9">
    <location>
        <position position="298"/>
    </location>
    <ligand>
        <name>K(+)</name>
        <dbReference type="ChEBI" id="CHEBI:29103"/>
    </ligand>
</feature>
<accession>A0A2I1IMV6</accession>
<feature type="active site" description="Proton acceptor" evidence="9">
    <location>
        <position position="265"/>
    </location>
</feature>
<dbReference type="STRING" id="33007.HMPREF3198_00034"/>
<dbReference type="InterPro" id="IPR011611">
    <property type="entry name" value="PfkB_dom"/>
</dbReference>
<dbReference type="PANTHER" id="PTHR10584:SF166">
    <property type="entry name" value="RIBOKINASE"/>
    <property type="match status" value="1"/>
</dbReference>
<dbReference type="GO" id="GO:0005829">
    <property type="term" value="C:cytosol"/>
    <property type="evidence" value="ECO:0007669"/>
    <property type="project" value="TreeGrafter"/>
</dbReference>
<evidence type="ECO:0000313" key="12">
    <source>
        <dbReference type="Proteomes" id="UP000235122"/>
    </source>
</evidence>
<keyword evidence="9" id="KW-0963">Cytoplasm</keyword>
<feature type="binding site" evidence="9">
    <location>
        <position position="304"/>
    </location>
    <ligand>
        <name>K(+)</name>
        <dbReference type="ChEBI" id="CHEBI:29103"/>
    </ligand>
</feature>
<comment type="similarity">
    <text evidence="9">Belongs to the carbohydrate kinase PfkB family. Ribokinase subfamily.</text>
</comment>
<dbReference type="GO" id="GO:0019303">
    <property type="term" value="P:D-ribose catabolic process"/>
    <property type="evidence" value="ECO:0007669"/>
    <property type="project" value="UniProtKB-UniRule"/>
</dbReference>
<evidence type="ECO:0000256" key="8">
    <source>
        <dbReference type="ARBA" id="ARBA00023277"/>
    </source>
</evidence>
<evidence type="ECO:0000256" key="6">
    <source>
        <dbReference type="ARBA" id="ARBA00022842"/>
    </source>
</evidence>
<dbReference type="PRINTS" id="PR00990">
    <property type="entry name" value="RIBOKINASE"/>
</dbReference>
<keyword evidence="12" id="KW-1185">Reference proteome</keyword>
<proteinExistence type="inferred from homology"/>
<keyword evidence="8 9" id="KW-0119">Carbohydrate metabolism</keyword>
<evidence type="ECO:0000256" key="9">
    <source>
        <dbReference type="HAMAP-Rule" id="MF_01987"/>
    </source>
</evidence>
<dbReference type="Gene3D" id="3.40.1190.20">
    <property type="match status" value="1"/>
</dbReference>
<name>A0A2I1IMV6_9ACTO</name>
<feature type="binding site" evidence="9">
    <location>
        <position position="259"/>
    </location>
    <ligand>
        <name>K(+)</name>
        <dbReference type="ChEBI" id="CHEBI:29103"/>
    </ligand>
</feature>
<dbReference type="HAMAP" id="MF_01987">
    <property type="entry name" value="Ribokinase"/>
    <property type="match status" value="1"/>
</dbReference>
<comment type="caution">
    <text evidence="9">Lacks conserved residue(s) required for the propagation of feature annotation.</text>
</comment>
<dbReference type="EMBL" id="PKKO01000003">
    <property type="protein sequence ID" value="PKY72443.1"/>
    <property type="molecule type" value="Genomic_DNA"/>
</dbReference>
<feature type="binding site" evidence="9">
    <location>
        <position position="265"/>
    </location>
    <ligand>
        <name>substrate</name>
    </ligand>
</feature>
<evidence type="ECO:0000256" key="3">
    <source>
        <dbReference type="ARBA" id="ARBA00022741"/>
    </source>
</evidence>
<comment type="subcellular location">
    <subcellularLocation>
        <location evidence="9">Cytoplasm</location>
    </subcellularLocation>
</comment>
<dbReference type="AlphaFoldDB" id="A0A2I1IMV6"/>
<feature type="domain" description="Carbohydrate kinase PfkB" evidence="10">
    <location>
        <begin position="16"/>
        <end position="304"/>
    </location>
</feature>
<reference evidence="11 12" key="1">
    <citation type="submission" date="2017-12" db="EMBL/GenBank/DDBJ databases">
        <title>Phylogenetic diversity of female urinary microbiome.</title>
        <authorList>
            <person name="Thomas-White K."/>
            <person name="Wolfe A.J."/>
        </authorList>
    </citation>
    <scope>NUCLEOTIDE SEQUENCE [LARGE SCALE GENOMIC DNA]</scope>
    <source>
        <strain evidence="11 12">UMB0402</strain>
    </source>
</reference>
<comment type="activity regulation">
    <text evidence="9">Activated by a monovalent cation that binds near, but not in, the active site. The most likely occupant of the site in vivo is potassium. Ion binding induces a conformational change that may alter substrate affinity.</text>
</comment>